<dbReference type="AlphaFoldDB" id="A0AAN7UTR1"/>
<evidence type="ECO:0000313" key="3">
    <source>
        <dbReference type="Proteomes" id="UP001305414"/>
    </source>
</evidence>
<gene>
    <name evidence="2" type="ORF">RRF57_009578</name>
</gene>
<evidence type="ECO:0000256" key="1">
    <source>
        <dbReference type="SAM" id="MobiDB-lite"/>
    </source>
</evidence>
<evidence type="ECO:0000313" key="2">
    <source>
        <dbReference type="EMBL" id="KAK5633864.1"/>
    </source>
</evidence>
<keyword evidence="3" id="KW-1185">Reference proteome</keyword>
<dbReference type="Proteomes" id="UP001305414">
    <property type="component" value="Unassembled WGS sequence"/>
</dbReference>
<accession>A0AAN7UTR1</accession>
<reference evidence="2 3" key="1">
    <citation type="submission" date="2023-10" db="EMBL/GenBank/DDBJ databases">
        <title>Draft genome sequence of Xylaria bambusicola isolate GMP-LS, the root and basal stem rot pathogen of sugarcane in Indonesia.</title>
        <authorList>
            <person name="Selvaraj P."/>
            <person name="Muralishankar V."/>
            <person name="Muruganantham S."/>
            <person name="Sp S."/>
            <person name="Haryani S."/>
            <person name="Lau K.J.X."/>
            <person name="Naqvi N.I."/>
        </authorList>
    </citation>
    <scope>NUCLEOTIDE SEQUENCE [LARGE SCALE GENOMIC DNA]</scope>
    <source>
        <strain evidence="2">GMP-LS</strain>
    </source>
</reference>
<comment type="caution">
    <text evidence="2">The sequence shown here is derived from an EMBL/GenBank/DDBJ whole genome shotgun (WGS) entry which is preliminary data.</text>
</comment>
<proteinExistence type="predicted"/>
<feature type="region of interest" description="Disordered" evidence="1">
    <location>
        <begin position="114"/>
        <end position="138"/>
    </location>
</feature>
<protein>
    <submittedName>
        <fullName evidence="2">Uncharacterized protein</fullName>
    </submittedName>
</protein>
<sequence length="138" mass="15966">MCRMYNDFGSVARDTVEGNVNSVHFPEFQNPQTESISSKKEVLFSLVEFERDCLNWTLRQLDIEADLPYMSSKTRKIEQRKMDIWRMFNVTDLYGQIYVIRDISTRMKTAENGNNANNSALSVHRSRPLPHSLSNGSV</sequence>
<dbReference type="EMBL" id="JAWHQM010000036">
    <property type="protein sequence ID" value="KAK5633864.1"/>
    <property type="molecule type" value="Genomic_DNA"/>
</dbReference>
<name>A0AAN7UTR1_9PEZI</name>
<organism evidence="2 3">
    <name type="scientific">Xylaria bambusicola</name>
    <dbReference type="NCBI Taxonomy" id="326684"/>
    <lineage>
        <taxon>Eukaryota</taxon>
        <taxon>Fungi</taxon>
        <taxon>Dikarya</taxon>
        <taxon>Ascomycota</taxon>
        <taxon>Pezizomycotina</taxon>
        <taxon>Sordariomycetes</taxon>
        <taxon>Xylariomycetidae</taxon>
        <taxon>Xylariales</taxon>
        <taxon>Xylariaceae</taxon>
        <taxon>Xylaria</taxon>
    </lineage>
</organism>